<evidence type="ECO:0000256" key="8">
    <source>
        <dbReference type="ARBA" id="ARBA00024731"/>
    </source>
</evidence>
<dbReference type="InterPro" id="IPR014721">
    <property type="entry name" value="Ribsml_uS5_D2-typ_fold_subgr"/>
</dbReference>
<evidence type="ECO:0000256" key="4">
    <source>
        <dbReference type="ARBA" id="ARBA00022741"/>
    </source>
</evidence>
<dbReference type="GO" id="GO:0003924">
    <property type="term" value="F:GTPase activity"/>
    <property type="evidence" value="ECO:0007669"/>
    <property type="project" value="InterPro"/>
</dbReference>
<dbReference type="Gene3D" id="2.40.30.10">
    <property type="entry name" value="Translation factors"/>
    <property type="match status" value="1"/>
</dbReference>
<dbReference type="PROSITE" id="PS00301">
    <property type="entry name" value="G_TR_1"/>
    <property type="match status" value="1"/>
</dbReference>
<keyword evidence="6" id="KW-0648">Protein biosynthesis</keyword>
<dbReference type="Pfam" id="PF00009">
    <property type="entry name" value="GTP_EFTU"/>
    <property type="match status" value="1"/>
</dbReference>
<dbReference type="InterPro" id="IPR005517">
    <property type="entry name" value="Transl_elong_EFG/EF2_IV"/>
</dbReference>
<evidence type="ECO:0000259" key="9">
    <source>
        <dbReference type="PROSITE" id="PS51722"/>
    </source>
</evidence>
<dbReference type="Pfam" id="PF00679">
    <property type="entry name" value="EFG_C"/>
    <property type="match status" value="1"/>
</dbReference>
<keyword evidence="4" id="KW-0547">Nucleotide-binding</keyword>
<dbReference type="FunFam" id="2.40.30.10:FF:000010">
    <property type="entry name" value="Translation elongation factor 2"/>
    <property type="match status" value="1"/>
</dbReference>
<feature type="domain" description="Tr-type G" evidence="9">
    <location>
        <begin position="17"/>
        <end position="253"/>
    </location>
</feature>
<dbReference type="Gene3D" id="3.30.70.870">
    <property type="entry name" value="Elongation Factor G (Translational Gtpase), domain 3"/>
    <property type="match status" value="1"/>
</dbReference>
<keyword evidence="7" id="KW-0342">GTP-binding</keyword>
<keyword evidence="3" id="KW-0963">Cytoplasm</keyword>
<dbReference type="InterPro" id="IPR004161">
    <property type="entry name" value="EFTu-like_2"/>
</dbReference>
<dbReference type="SUPFAM" id="SSF50447">
    <property type="entry name" value="Translation proteins"/>
    <property type="match status" value="1"/>
</dbReference>
<dbReference type="CDD" id="cd01681">
    <property type="entry name" value="aeEF2_snRNP_like_IV"/>
    <property type="match status" value="1"/>
</dbReference>
<evidence type="ECO:0000256" key="3">
    <source>
        <dbReference type="ARBA" id="ARBA00022490"/>
    </source>
</evidence>
<accession>A0A8H5EUG8</accession>
<comment type="subcellular location">
    <subcellularLocation>
        <location evidence="1">Cytoplasm</location>
    </subcellularLocation>
</comment>
<dbReference type="SUPFAM" id="SSF54980">
    <property type="entry name" value="EF-G C-terminal domain-like"/>
    <property type="match status" value="2"/>
</dbReference>
<dbReference type="FunFam" id="3.40.50.300:FF:000058">
    <property type="entry name" value="Translation elongation factor 2"/>
    <property type="match status" value="1"/>
</dbReference>
<evidence type="ECO:0000256" key="1">
    <source>
        <dbReference type="ARBA" id="ARBA00004496"/>
    </source>
</evidence>
<protein>
    <recommendedName>
        <fullName evidence="2">Elongation factor 2</fullName>
    </recommendedName>
</protein>
<dbReference type="SUPFAM" id="SSF54211">
    <property type="entry name" value="Ribosomal protein S5 domain 2-like"/>
    <property type="match status" value="1"/>
</dbReference>
<dbReference type="Gene3D" id="3.40.50.300">
    <property type="entry name" value="P-loop containing nucleotide triphosphate hydrolases"/>
    <property type="match status" value="1"/>
</dbReference>
<proteinExistence type="predicted"/>
<evidence type="ECO:0000313" key="10">
    <source>
        <dbReference type="EMBL" id="KAF5312792.1"/>
    </source>
</evidence>
<dbReference type="CDD" id="cd01885">
    <property type="entry name" value="EF2"/>
    <property type="match status" value="1"/>
</dbReference>
<dbReference type="Proteomes" id="UP000567179">
    <property type="component" value="Unassembled WGS sequence"/>
</dbReference>
<dbReference type="EMBL" id="JAACJJ010000056">
    <property type="protein sequence ID" value="KAF5312792.1"/>
    <property type="molecule type" value="Genomic_DNA"/>
</dbReference>
<evidence type="ECO:0000313" key="11">
    <source>
        <dbReference type="Proteomes" id="UP000567179"/>
    </source>
</evidence>
<gene>
    <name evidence="10" type="ORF">D9619_002815</name>
</gene>
<dbReference type="GO" id="GO:0043022">
    <property type="term" value="F:ribosome binding"/>
    <property type="evidence" value="ECO:0007669"/>
    <property type="project" value="TreeGrafter"/>
</dbReference>
<dbReference type="AlphaFoldDB" id="A0A8H5EUG8"/>
<keyword evidence="5" id="KW-0251">Elongation factor</keyword>
<dbReference type="GO" id="GO:1990904">
    <property type="term" value="C:ribonucleoprotein complex"/>
    <property type="evidence" value="ECO:0007669"/>
    <property type="project" value="TreeGrafter"/>
</dbReference>
<dbReference type="GO" id="GO:0005525">
    <property type="term" value="F:GTP binding"/>
    <property type="evidence" value="ECO:0007669"/>
    <property type="project" value="UniProtKB-KW"/>
</dbReference>
<dbReference type="InterPro" id="IPR000640">
    <property type="entry name" value="EFG_V-like"/>
</dbReference>
<dbReference type="PANTHER" id="PTHR42908:SF10">
    <property type="entry name" value="EUKARYOTIC TRANSLATION ELONGATION FACTOR 2"/>
    <property type="match status" value="1"/>
</dbReference>
<dbReference type="InterPro" id="IPR031157">
    <property type="entry name" value="G_TR_CS"/>
</dbReference>
<organism evidence="10 11">
    <name type="scientific">Psilocybe cf. subviscida</name>
    <dbReference type="NCBI Taxonomy" id="2480587"/>
    <lineage>
        <taxon>Eukaryota</taxon>
        <taxon>Fungi</taxon>
        <taxon>Dikarya</taxon>
        <taxon>Basidiomycota</taxon>
        <taxon>Agaricomycotina</taxon>
        <taxon>Agaricomycetes</taxon>
        <taxon>Agaricomycetidae</taxon>
        <taxon>Agaricales</taxon>
        <taxon>Agaricineae</taxon>
        <taxon>Strophariaceae</taxon>
        <taxon>Psilocybe</taxon>
    </lineage>
</organism>
<dbReference type="InterPro" id="IPR005225">
    <property type="entry name" value="Small_GTP-bd"/>
</dbReference>
<dbReference type="SUPFAM" id="SSF52540">
    <property type="entry name" value="P-loop containing nucleoside triphosphate hydrolases"/>
    <property type="match status" value="1"/>
</dbReference>
<dbReference type="FunFam" id="3.30.230.10:FF:000006">
    <property type="entry name" value="Translation elongation factor 2"/>
    <property type="match status" value="1"/>
</dbReference>
<reference evidence="10 11" key="1">
    <citation type="journal article" date="2020" name="ISME J.">
        <title>Uncovering the hidden diversity of litter-decomposition mechanisms in mushroom-forming fungi.</title>
        <authorList>
            <person name="Floudas D."/>
            <person name="Bentzer J."/>
            <person name="Ahren D."/>
            <person name="Johansson T."/>
            <person name="Persson P."/>
            <person name="Tunlid A."/>
        </authorList>
    </citation>
    <scope>NUCLEOTIDE SEQUENCE [LARGE SCALE GENOMIC DNA]</scope>
    <source>
        <strain evidence="10 11">CBS 101986</strain>
    </source>
</reference>
<dbReference type="InterPro" id="IPR020568">
    <property type="entry name" value="Ribosomal_Su5_D2-typ_SF"/>
</dbReference>
<comment type="function">
    <text evidence="8">Catalyzes the GTP-dependent ribosomal translocation step during translation elongation. During this step, the ribosome changes from the pre-translocational (PRE) to the post-translocational (POST) state as the newly formed A-site-bound peptidyl-tRNA and P-site-bound deacylated tRNA move to the P and E sites, respectively. Catalyzes the coordinated movement of the two tRNA molecules, the mRNA and conformational changes in the ribosome.</text>
</comment>
<dbReference type="Pfam" id="PF03144">
    <property type="entry name" value="GTP_EFTU_D2"/>
    <property type="match status" value="1"/>
</dbReference>
<dbReference type="CDD" id="cd04096">
    <property type="entry name" value="eEF2_snRNP_like_C"/>
    <property type="match status" value="1"/>
</dbReference>
<dbReference type="NCBIfam" id="TIGR00231">
    <property type="entry name" value="small_GTP"/>
    <property type="match status" value="1"/>
</dbReference>
<dbReference type="OrthoDB" id="364892at2759"/>
<sequence length="829" mass="91995">MVNFTVDQIRGLMDRPTNIRNMSVIAHVDHGKSTLTDSLVSKAGIIASAKAGDMRFTDTRDDEKERGITIKSTAISMYFEIDKEEVTSIKQKTDGNEFLINLIDSPGHVDFSSEVTAALRVTDGALVVVDCVEGVCVQTETVLRQSLAERIKPVVIINKVDRALLELQVDKESLYQSFMRTIENVNVTISTYHDAALGDVQVYPDQGTVAFGSGLHGWGFTLRQFAARYAKKFGVDKDKMMAKLWGDNYFNPATRKWTTVGTDANGKPLERAFNSFVLDPIFRIFDAVMNYKKDAITTMLDKLEIKLAQDERDLEGKALLKVVMRKFLPAGDSLLEMIVINLPSPATAQRYRVETLYEGPMDDESAIGIRDCDAKGPLVLYISKMVPTSDKGRFYAFGRVFSGTVKSGPKIRIQGPNYIPGKKDDLFIKSIQRTVLMMGRYIEPIEDCPAGNIIGLVGIDQFLLKSGTLTTSETAHNMRVMRFSVSPVVQVAVEVKNAADLPKLVEGLKRLSKSDPCVQAWIAETGEHIVAGADDHAGVPLKISDPVVPYRETVKAESTIVALSKSQNKHNRLFVKAMPIDEELTKAIEAGKVNSRDDFKLRARVLADEYGWDVTDARKIWCFGPDTTGPNLLVDVTKGVQYLNEIKDSCVAAFQWATKEGVTCEENMRGVRINVLDVTLHTDAIHRGGGQIIPTMRRASYAACLLASPTLQEPIYLVEIQCPENAIGGIYSCLNKRRGQVFSEEQRPGTPMFTVKAFLPVAESFGFNGELRQHTAGQAFPQSVFDHWESMNGSPLEKGSKMEELVTKIRTRKGLKPEIPSLDTYYDKL</sequence>
<dbReference type="Gene3D" id="3.30.230.10">
    <property type="match status" value="1"/>
</dbReference>
<dbReference type="FunFam" id="3.30.70.870:FF:000002">
    <property type="entry name" value="Translation elongation factor 2"/>
    <property type="match status" value="1"/>
</dbReference>
<name>A0A8H5EUG8_9AGAR</name>
<dbReference type="CDD" id="cd03700">
    <property type="entry name" value="EF2_snRNP_like_II"/>
    <property type="match status" value="1"/>
</dbReference>
<evidence type="ECO:0000256" key="5">
    <source>
        <dbReference type="ARBA" id="ARBA00022768"/>
    </source>
</evidence>
<dbReference type="PANTHER" id="PTHR42908">
    <property type="entry name" value="TRANSLATION ELONGATION FACTOR-RELATED"/>
    <property type="match status" value="1"/>
</dbReference>
<dbReference type="Pfam" id="PF03764">
    <property type="entry name" value="EFG_IV"/>
    <property type="match status" value="1"/>
</dbReference>
<evidence type="ECO:0000256" key="6">
    <source>
        <dbReference type="ARBA" id="ARBA00022917"/>
    </source>
</evidence>
<dbReference type="SMART" id="SM00838">
    <property type="entry name" value="EFG_C"/>
    <property type="match status" value="1"/>
</dbReference>
<dbReference type="Gene3D" id="3.30.70.240">
    <property type="match status" value="1"/>
</dbReference>
<dbReference type="InterPro" id="IPR035647">
    <property type="entry name" value="EFG_III/V"/>
</dbReference>
<comment type="caution">
    <text evidence="10">The sequence shown here is derived from an EMBL/GenBank/DDBJ whole genome shotgun (WGS) entry which is preliminary data.</text>
</comment>
<keyword evidence="11" id="KW-1185">Reference proteome</keyword>
<evidence type="ECO:0000256" key="2">
    <source>
        <dbReference type="ARBA" id="ARBA00017891"/>
    </source>
</evidence>
<dbReference type="InterPro" id="IPR000795">
    <property type="entry name" value="T_Tr_GTP-bd_dom"/>
</dbReference>
<dbReference type="FunFam" id="3.30.70.240:FF:000003">
    <property type="entry name" value="Translation elongation factor 2"/>
    <property type="match status" value="1"/>
</dbReference>
<dbReference type="InterPro" id="IPR009000">
    <property type="entry name" value="Transl_B-barrel_sf"/>
</dbReference>
<dbReference type="PRINTS" id="PR00315">
    <property type="entry name" value="ELONGATNFCT"/>
</dbReference>
<dbReference type="GO" id="GO:0005829">
    <property type="term" value="C:cytosol"/>
    <property type="evidence" value="ECO:0007669"/>
    <property type="project" value="TreeGrafter"/>
</dbReference>
<dbReference type="PROSITE" id="PS51722">
    <property type="entry name" value="G_TR_2"/>
    <property type="match status" value="1"/>
</dbReference>
<dbReference type="InterPro" id="IPR027417">
    <property type="entry name" value="P-loop_NTPase"/>
</dbReference>
<dbReference type="GO" id="GO:0003746">
    <property type="term" value="F:translation elongation factor activity"/>
    <property type="evidence" value="ECO:0007669"/>
    <property type="project" value="UniProtKB-KW"/>
</dbReference>
<evidence type="ECO:0000256" key="7">
    <source>
        <dbReference type="ARBA" id="ARBA00023134"/>
    </source>
</evidence>
<dbReference type="SMART" id="SM00889">
    <property type="entry name" value="EFG_IV"/>
    <property type="match status" value="1"/>
</dbReference>